<organism evidence="2 3">
    <name type="scientific">Actinophytocola algeriensis</name>
    <dbReference type="NCBI Taxonomy" id="1768010"/>
    <lineage>
        <taxon>Bacteria</taxon>
        <taxon>Bacillati</taxon>
        <taxon>Actinomycetota</taxon>
        <taxon>Actinomycetes</taxon>
        <taxon>Pseudonocardiales</taxon>
        <taxon>Pseudonocardiaceae</taxon>
    </lineage>
</organism>
<name>A0A7W7QFX2_9PSEU</name>
<dbReference type="RefSeq" id="WP_184816833.1">
    <property type="nucleotide sequence ID" value="NZ_JACHJQ010000018.1"/>
</dbReference>
<dbReference type="EMBL" id="JACHJQ010000018">
    <property type="protein sequence ID" value="MBB4912890.1"/>
    <property type="molecule type" value="Genomic_DNA"/>
</dbReference>
<gene>
    <name evidence="2" type="ORF">FHR82_009164</name>
</gene>
<reference evidence="2 3" key="1">
    <citation type="submission" date="2020-08" db="EMBL/GenBank/DDBJ databases">
        <title>Genomic Encyclopedia of Type Strains, Phase III (KMG-III): the genomes of soil and plant-associated and newly described type strains.</title>
        <authorList>
            <person name="Whitman W."/>
        </authorList>
    </citation>
    <scope>NUCLEOTIDE SEQUENCE [LARGE SCALE GENOMIC DNA]</scope>
    <source>
        <strain evidence="2 3">CECT 8960</strain>
    </source>
</reference>
<keyword evidence="3" id="KW-1185">Reference proteome</keyword>
<feature type="compositionally biased region" description="Low complexity" evidence="1">
    <location>
        <begin position="1"/>
        <end position="17"/>
    </location>
</feature>
<protein>
    <submittedName>
        <fullName evidence="2">Uncharacterized protein</fullName>
    </submittedName>
</protein>
<evidence type="ECO:0000313" key="2">
    <source>
        <dbReference type="EMBL" id="MBB4912890.1"/>
    </source>
</evidence>
<feature type="region of interest" description="Disordered" evidence="1">
    <location>
        <begin position="1"/>
        <end position="36"/>
    </location>
</feature>
<evidence type="ECO:0000256" key="1">
    <source>
        <dbReference type="SAM" id="MobiDB-lite"/>
    </source>
</evidence>
<comment type="caution">
    <text evidence="2">The sequence shown here is derived from an EMBL/GenBank/DDBJ whole genome shotgun (WGS) entry which is preliminary data.</text>
</comment>
<dbReference type="AlphaFoldDB" id="A0A7W7QFX2"/>
<feature type="compositionally biased region" description="Low complexity" evidence="1">
    <location>
        <begin position="87"/>
        <end position="102"/>
    </location>
</feature>
<sequence length="102" mass="10379">MAKGLAAGTEATAAYSARSRSPDNADSNRRRQYLPDSEKVAGLCSSARSASASSCVASGRSSVSSAQNALARPWIRGVYGVTSPGQAPSSSMAAAMSSPRPR</sequence>
<accession>A0A7W7QFX2</accession>
<feature type="region of interest" description="Disordered" evidence="1">
    <location>
        <begin position="80"/>
        <end position="102"/>
    </location>
</feature>
<feature type="compositionally biased region" description="Basic and acidic residues" evidence="1">
    <location>
        <begin position="20"/>
        <end position="29"/>
    </location>
</feature>
<evidence type="ECO:0000313" key="3">
    <source>
        <dbReference type="Proteomes" id="UP000520767"/>
    </source>
</evidence>
<proteinExistence type="predicted"/>
<dbReference type="Proteomes" id="UP000520767">
    <property type="component" value="Unassembled WGS sequence"/>
</dbReference>